<dbReference type="STRING" id="419481.SAMN05216233_103289"/>
<dbReference type="InterPro" id="IPR002734">
    <property type="entry name" value="RibDG_C"/>
</dbReference>
<dbReference type="SUPFAM" id="SSF53597">
    <property type="entry name" value="Dihydrofolate reductase-like"/>
    <property type="match status" value="1"/>
</dbReference>
<dbReference type="Pfam" id="PF01872">
    <property type="entry name" value="RibD_C"/>
    <property type="match status" value="1"/>
</dbReference>
<protein>
    <submittedName>
        <fullName evidence="2">Dihydrofolate reductase</fullName>
    </submittedName>
</protein>
<dbReference type="AlphaFoldDB" id="A0A1G5CYW8"/>
<name>A0A1G5CYW8_9BACT</name>
<dbReference type="InterPro" id="IPR024072">
    <property type="entry name" value="DHFR-like_dom_sf"/>
</dbReference>
<evidence type="ECO:0000313" key="3">
    <source>
        <dbReference type="Proteomes" id="UP000198870"/>
    </source>
</evidence>
<keyword evidence="3" id="KW-1185">Reference proteome</keyword>
<dbReference type="OrthoDB" id="9804315at2"/>
<organism evidence="2 3">
    <name type="scientific">Desulfoluna spongiiphila</name>
    <dbReference type="NCBI Taxonomy" id="419481"/>
    <lineage>
        <taxon>Bacteria</taxon>
        <taxon>Pseudomonadati</taxon>
        <taxon>Thermodesulfobacteriota</taxon>
        <taxon>Desulfobacteria</taxon>
        <taxon>Desulfobacterales</taxon>
        <taxon>Desulfolunaceae</taxon>
        <taxon>Desulfoluna</taxon>
    </lineage>
</organism>
<dbReference type="Gene3D" id="3.40.430.10">
    <property type="entry name" value="Dihydrofolate Reductase, subunit A"/>
    <property type="match status" value="1"/>
</dbReference>
<dbReference type="RefSeq" id="WP_092209565.1">
    <property type="nucleotide sequence ID" value="NZ_FMUX01000003.1"/>
</dbReference>
<dbReference type="GO" id="GO:0009231">
    <property type="term" value="P:riboflavin biosynthetic process"/>
    <property type="evidence" value="ECO:0007669"/>
    <property type="project" value="InterPro"/>
</dbReference>
<accession>A0A1G5CYW8</accession>
<dbReference type="PANTHER" id="PTHR38011:SF11">
    <property type="entry name" value="2,5-DIAMINO-6-RIBOSYLAMINO-4(3H)-PYRIMIDINONE 5'-PHOSPHATE REDUCTASE"/>
    <property type="match status" value="1"/>
</dbReference>
<dbReference type="GO" id="GO:0008703">
    <property type="term" value="F:5-amino-6-(5-phosphoribosylamino)uracil reductase activity"/>
    <property type="evidence" value="ECO:0007669"/>
    <property type="project" value="InterPro"/>
</dbReference>
<feature type="domain" description="Bacterial bifunctional deaminase-reductase C-terminal" evidence="1">
    <location>
        <begin position="4"/>
        <end position="160"/>
    </location>
</feature>
<dbReference type="PANTHER" id="PTHR38011">
    <property type="entry name" value="DIHYDROFOLATE REDUCTASE FAMILY PROTEIN (AFU_ORTHOLOGUE AFUA_8G06820)"/>
    <property type="match status" value="1"/>
</dbReference>
<evidence type="ECO:0000313" key="2">
    <source>
        <dbReference type="EMBL" id="SCY07451.1"/>
    </source>
</evidence>
<dbReference type="Proteomes" id="UP000198870">
    <property type="component" value="Unassembled WGS sequence"/>
</dbReference>
<sequence length="177" mass="19726">MSTIVYLGISLDGYIADRDGGLDWLQSVPNPDNLDFGWADFMDRIDAIVMGRKTFEAVCGFECDWPYSKPVYVLSHSLPSLPHGFEGKAELIGGSPSEIVEALHRTGHRTLYIDGGKTVQEFLKDDLIDEMVLTTVPVLLGGGTPLFGDLPMAMAFKHVRTDVHLEAMVQTHYRRKR</sequence>
<gene>
    <name evidence="2" type="ORF">SAMN05216233_103289</name>
</gene>
<reference evidence="2 3" key="1">
    <citation type="submission" date="2016-10" db="EMBL/GenBank/DDBJ databases">
        <authorList>
            <person name="de Groot N.N."/>
        </authorList>
    </citation>
    <scope>NUCLEOTIDE SEQUENCE [LARGE SCALE GENOMIC DNA]</scope>
    <source>
        <strain evidence="2 3">AA1</strain>
    </source>
</reference>
<dbReference type="InterPro" id="IPR050765">
    <property type="entry name" value="Riboflavin_Biosynth_HTPR"/>
</dbReference>
<proteinExistence type="predicted"/>
<dbReference type="EMBL" id="FMUX01000003">
    <property type="protein sequence ID" value="SCY07451.1"/>
    <property type="molecule type" value="Genomic_DNA"/>
</dbReference>
<evidence type="ECO:0000259" key="1">
    <source>
        <dbReference type="Pfam" id="PF01872"/>
    </source>
</evidence>